<name>A0A445K0M1_GLYSO</name>
<feature type="transmembrane region" description="Helical" evidence="9">
    <location>
        <begin position="432"/>
        <end position="453"/>
    </location>
</feature>
<dbReference type="InterPro" id="IPR003439">
    <property type="entry name" value="ABC_transporter-like_ATP-bd"/>
</dbReference>
<dbReference type="SMART" id="SM00382">
    <property type="entry name" value="AAA"/>
    <property type="match status" value="1"/>
</dbReference>
<organism evidence="11 12">
    <name type="scientific">Glycine soja</name>
    <name type="common">Wild soybean</name>
    <dbReference type="NCBI Taxonomy" id="3848"/>
    <lineage>
        <taxon>Eukaryota</taxon>
        <taxon>Viridiplantae</taxon>
        <taxon>Streptophyta</taxon>
        <taxon>Embryophyta</taxon>
        <taxon>Tracheophyta</taxon>
        <taxon>Spermatophyta</taxon>
        <taxon>Magnoliopsida</taxon>
        <taxon>eudicotyledons</taxon>
        <taxon>Gunneridae</taxon>
        <taxon>Pentapetalae</taxon>
        <taxon>rosids</taxon>
        <taxon>fabids</taxon>
        <taxon>Fabales</taxon>
        <taxon>Fabaceae</taxon>
        <taxon>Papilionoideae</taxon>
        <taxon>50 kb inversion clade</taxon>
        <taxon>NPAAA clade</taxon>
        <taxon>indigoferoid/millettioid clade</taxon>
        <taxon>Phaseoleae</taxon>
        <taxon>Glycine</taxon>
        <taxon>Glycine subgen. Soja</taxon>
    </lineage>
</organism>
<keyword evidence="12" id="KW-1185">Reference proteome</keyword>
<dbReference type="Pfam" id="PF01061">
    <property type="entry name" value="ABC2_membrane"/>
    <property type="match status" value="1"/>
</dbReference>
<dbReference type="SUPFAM" id="SSF52540">
    <property type="entry name" value="P-loop containing nucleoside triphosphate hydrolases"/>
    <property type="match status" value="1"/>
</dbReference>
<reference evidence="11 12" key="1">
    <citation type="submission" date="2018-09" db="EMBL/GenBank/DDBJ databases">
        <title>A high-quality reference genome of wild soybean provides a powerful tool to mine soybean genomes.</title>
        <authorList>
            <person name="Xie M."/>
            <person name="Chung C.Y.L."/>
            <person name="Li M.-W."/>
            <person name="Wong F.-L."/>
            <person name="Chan T.-F."/>
            <person name="Lam H.-M."/>
        </authorList>
    </citation>
    <scope>NUCLEOTIDE SEQUENCE [LARGE SCALE GENOMIC DNA]</scope>
    <source>
        <strain evidence="12">cv. W05</strain>
        <tissue evidence="11">Hypocotyl of etiolated seedlings</tissue>
    </source>
</reference>
<protein>
    <submittedName>
        <fullName evidence="11">ABC transporter G family member 23</fullName>
    </submittedName>
</protein>
<dbReference type="Pfam" id="PF00005">
    <property type="entry name" value="ABC_tran"/>
    <property type="match status" value="1"/>
</dbReference>
<keyword evidence="5" id="KW-0067">ATP-binding</keyword>
<evidence type="ECO:0000313" key="12">
    <source>
        <dbReference type="Proteomes" id="UP000289340"/>
    </source>
</evidence>
<dbReference type="InterPro" id="IPR017871">
    <property type="entry name" value="ABC_transporter-like_CS"/>
</dbReference>
<evidence type="ECO:0000256" key="7">
    <source>
        <dbReference type="ARBA" id="ARBA00023136"/>
    </source>
</evidence>
<dbReference type="InterPro" id="IPR050352">
    <property type="entry name" value="ABCG_transporters"/>
</dbReference>
<dbReference type="PROSITE" id="PS50893">
    <property type="entry name" value="ABC_TRANSPORTER_2"/>
    <property type="match status" value="1"/>
</dbReference>
<keyword evidence="2" id="KW-0813">Transport</keyword>
<feature type="transmembrane region" description="Helical" evidence="9">
    <location>
        <begin position="506"/>
        <end position="530"/>
    </location>
</feature>
<feature type="region of interest" description="Disordered" evidence="8">
    <location>
        <begin position="22"/>
        <end position="43"/>
    </location>
</feature>
<feature type="transmembrane region" description="Helical" evidence="9">
    <location>
        <begin position="537"/>
        <end position="559"/>
    </location>
</feature>
<keyword evidence="3 9" id="KW-0812">Transmembrane</keyword>
<evidence type="ECO:0000256" key="2">
    <source>
        <dbReference type="ARBA" id="ARBA00022448"/>
    </source>
</evidence>
<dbReference type="EMBL" id="QZWG01000007">
    <property type="protein sequence ID" value="RZC04270.1"/>
    <property type="molecule type" value="Genomic_DNA"/>
</dbReference>
<dbReference type="PROSITE" id="PS00211">
    <property type="entry name" value="ABC_TRANSPORTER_1"/>
    <property type="match status" value="1"/>
</dbReference>
<dbReference type="PANTHER" id="PTHR48041:SF51">
    <property type="entry name" value="ABC TRANSPORTER G FAMILY MEMBER 23"/>
    <property type="match status" value="1"/>
</dbReference>
<dbReference type="InterPro" id="IPR027417">
    <property type="entry name" value="P-loop_NTPase"/>
</dbReference>
<keyword evidence="6 9" id="KW-1133">Transmembrane helix</keyword>
<comment type="subcellular location">
    <subcellularLocation>
        <location evidence="1">Membrane</location>
        <topology evidence="1">Multi-pass membrane protein</topology>
    </subcellularLocation>
</comment>
<feature type="domain" description="ABC transporter" evidence="10">
    <location>
        <begin position="71"/>
        <end position="312"/>
    </location>
</feature>
<proteinExistence type="predicted"/>
<keyword evidence="7 9" id="KW-0472">Membrane</keyword>
<dbReference type="InterPro" id="IPR043926">
    <property type="entry name" value="ABCG_dom"/>
</dbReference>
<gene>
    <name evidence="11" type="ORF">D0Y65_018741</name>
</gene>
<dbReference type="Pfam" id="PF19055">
    <property type="entry name" value="ABC2_membrane_7"/>
    <property type="match status" value="1"/>
</dbReference>
<evidence type="ECO:0000256" key="3">
    <source>
        <dbReference type="ARBA" id="ARBA00022692"/>
    </source>
</evidence>
<dbReference type="GO" id="GO:0016887">
    <property type="term" value="F:ATP hydrolysis activity"/>
    <property type="evidence" value="ECO:0007669"/>
    <property type="project" value="InterPro"/>
</dbReference>
<feature type="compositionally biased region" description="Basic and acidic residues" evidence="8">
    <location>
        <begin position="654"/>
        <end position="689"/>
    </location>
</feature>
<evidence type="ECO:0000256" key="8">
    <source>
        <dbReference type="SAM" id="MobiDB-lite"/>
    </source>
</evidence>
<feature type="region of interest" description="Disordered" evidence="8">
    <location>
        <begin position="654"/>
        <end position="698"/>
    </location>
</feature>
<dbReference type="Gene3D" id="3.40.50.300">
    <property type="entry name" value="P-loop containing nucleotide triphosphate hydrolases"/>
    <property type="match status" value="1"/>
</dbReference>
<evidence type="ECO:0000313" key="11">
    <source>
        <dbReference type="EMBL" id="RZC04270.1"/>
    </source>
</evidence>
<evidence type="ECO:0000256" key="9">
    <source>
        <dbReference type="SAM" id="Phobius"/>
    </source>
</evidence>
<evidence type="ECO:0000259" key="10">
    <source>
        <dbReference type="PROSITE" id="PS50893"/>
    </source>
</evidence>
<dbReference type="GO" id="GO:0140359">
    <property type="term" value="F:ABC-type transporter activity"/>
    <property type="evidence" value="ECO:0007669"/>
    <property type="project" value="InterPro"/>
</dbReference>
<dbReference type="GO" id="GO:0005524">
    <property type="term" value="F:ATP binding"/>
    <property type="evidence" value="ECO:0007669"/>
    <property type="project" value="UniProtKB-KW"/>
</dbReference>
<dbReference type="GO" id="GO:0016020">
    <property type="term" value="C:membrane"/>
    <property type="evidence" value="ECO:0007669"/>
    <property type="project" value="UniProtKB-SubCell"/>
</dbReference>
<evidence type="ECO:0000256" key="1">
    <source>
        <dbReference type="ARBA" id="ARBA00004141"/>
    </source>
</evidence>
<dbReference type="AlphaFoldDB" id="A0A445K0M1"/>
<sequence length="715" mass="80701">MAACLKPPRLSSTEDDSLILFSTSNSPEESNSPSSSFYHSPPTSLHQFRTANKLSVRNLSYTLLPHKTTPLSFFHLTQNPKPVNILKSVSFVARSSEVVAVVGPSGTGKSTLLRIISGRVKDEDFDPKSVSINDQPMTSPAQLRKTCGFVAQVDNLLPMLTVKETLMYSAKFRLKEMTPKDRERRVESLLQELGLFHVANSFVGDEENRGISGGERKRVSIGVDMIHNPPILLLDEPTSGLDSTSALQVIELLSSIAKAKQRTVVLSIHQPSYRILQYISKFLILSHGSVVHNGSLEQLEETISKLGFQIPTQLNALEFSMEIIRGLEGSDSKYDTCTIEEKEPFPNLMWPEEENCGVQILRSQCNKESYGSLCYANLIEILFLCSRFWKIIYRTKQLFLARTMQALVGGFGLGSVYIKIRRDEGGAAERLGLFAFSLSFLLSSTVEALPIYLQERIVLMKEASRGAYRISSYMIANTFVFLLFLFVVSILFAVPVYWLVGLNPSLSAFTFFTLVVWLIVLMASSLVLFLSAVSPDFISGNSLICTVLGAFFLFSGYFIPKESIPKYWLFMYYVSLYRYPLDALLTNEYWNVRNECFSHQIEGSQCLITGFDVLKSRGLERDNRSQLSLQFLYLSATLFLVSLQLLLPKEEKKPEENKVEEKKANEAEKKEEEKKLEESKDDKESKEESTPPEIVQGTTFAMHGHFKHDFWHLLS</sequence>
<dbReference type="InterPro" id="IPR003593">
    <property type="entry name" value="AAA+_ATPase"/>
</dbReference>
<evidence type="ECO:0000256" key="6">
    <source>
        <dbReference type="ARBA" id="ARBA00022989"/>
    </source>
</evidence>
<dbReference type="PANTHER" id="PTHR48041">
    <property type="entry name" value="ABC TRANSPORTER G FAMILY MEMBER 28"/>
    <property type="match status" value="1"/>
</dbReference>
<dbReference type="FunFam" id="3.40.50.300:FF:001409">
    <property type="entry name" value="ABC transporter G family member 23"/>
    <property type="match status" value="1"/>
</dbReference>
<dbReference type="Proteomes" id="UP000289340">
    <property type="component" value="Chromosome 7"/>
</dbReference>
<feature type="transmembrane region" description="Helical" evidence="9">
    <location>
        <begin position="474"/>
        <end position="500"/>
    </location>
</feature>
<dbReference type="InterPro" id="IPR013525">
    <property type="entry name" value="ABC2_TM"/>
</dbReference>
<keyword evidence="4" id="KW-0547">Nucleotide-binding</keyword>
<evidence type="ECO:0000256" key="5">
    <source>
        <dbReference type="ARBA" id="ARBA00022840"/>
    </source>
</evidence>
<comment type="caution">
    <text evidence="11">The sequence shown here is derived from an EMBL/GenBank/DDBJ whole genome shotgun (WGS) entry which is preliminary data.</text>
</comment>
<accession>A0A445K0M1</accession>
<evidence type="ECO:0000256" key="4">
    <source>
        <dbReference type="ARBA" id="ARBA00022741"/>
    </source>
</evidence>